<dbReference type="Proteomes" id="UP001280121">
    <property type="component" value="Unassembled WGS sequence"/>
</dbReference>
<dbReference type="EMBL" id="JANJYI010000004">
    <property type="protein sequence ID" value="KAK2651962.1"/>
    <property type="molecule type" value="Genomic_DNA"/>
</dbReference>
<comment type="caution">
    <text evidence="2">The sequence shown here is derived from an EMBL/GenBank/DDBJ whole genome shotgun (WGS) entry which is preliminary data.</text>
</comment>
<dbReference type="PANTHER" id="PTHR47074:SF48">
    <property type="entry name" value="POLYNUCLEOTIDYL TRANSFERASE, RIBONUCLEASE H-LIKE SUPERFAMILY PROTEIN"/>
    <property type="match status" value="1"/>
</dbReference>
<dbReference type="Pfam" id="PF13966">
    <property type="entry name" value="zf-RVT"/>
    <property type="match status" value="1"/>
</dbReference>
<proteinExistence type="predicted"/>
<dbReference type="AlphaFoldDB" id="A0AAD9X3B9"/>
<evidence type="ECO:0000313" key="3">
    <source>
        <dbReference type="Proteomes" id="UP001280121"/>
    </source>
</evidence>
<gene>
    <name evidence="2" type="ORF">Ddye_011818</name>
</gene>
<keyword evidence="3" id="KW-1185">Reference proteome</keyword>
<accession>A0AAD9X3B9</accession>
<reference evidence="2" key="1">
    <citation type="journal article" date="2023" name="Plant J.">
        <title>Genome sequences and population genomics provide insights into the demographic history, inbreeding, and mutation load of two 'living fossil' tree species of Dipteronia.</title>
        <authorList>
            <person name="Feng Y."/>
            <person name="Comes H.P."/>
            <person name="Chen J."/>
            <person name="Zhu S."/>
            <person name="Lu R."/>
            <person name="Zhang X."/>
            <person name="Li P."/>
            <person name="Qiu J."/>
            <person name="Olsen K.M."/>
            <person name="Qiu Y."/>
        </authorList>
    </citation>
    <scope>NUCLEOTIDE SEQUENCE</scope>
    <source>
        <strain evidence="2">KIB01</strain>
    </source>
</reference>
<dbReference type="PANTHER" id="PTHR47074">
    <property type="entry name" value="BNAC02G40300D PROTEIN"/>
    <property type="match status" value="1"/>
</dbReference>
<dbReference type="InterPro" id="IPR026960">
    <property type="entry name" value="RVT-Znf"/>
</dbReference>
<feature type="domain" description="Reverse transcriptase zinc-binding" evidence="1">
    <location>
        <begin position="66"/>
        <end position="134"/>
    </location>
</feature>
<evidence type="ECO:0000259" key="1">
    <source>
        <dbReference type="Pfam" id="PF13966"/>
    </source>
</evidence>
<name>A0AAD9X3B9_9ROSI</name>
<sequence>MWNSELIGQSFNQDDASLILSLPLWSFNSTDRLFWHYEKLGGYSVRSGYRLGCSLLQEAGSSGSNSSGLWWKFFWLLKIHVKVKHLLWRACHNWIPTNANLARRGINISYLCPLCFTGIESTMHALWGCPSLKKIRSSCCLLSGMRFTDNLPFLDFLVECKDRLSVTEFEVSCIVFWRVWCCRNESVHQVFSLHYDDIVQWASSFISDYRQANFIGGGCNRVDRVRLDRWIPPSSGLFKINTDAAIDGHNGKVGIGIIIRDAAGEVLASSALPISAGFSAHPNS</sequence>
<organism evidence="2 3">
    <name type="scientific">Dipteronia dyeriana</name>
    <dbReference type="NCBI Taxonomy" id="168575"/>
    <lineage>
        <taxon>Eukaryota</taxon>
        <taxon>Viridiplantae</taxon>
        <taxon>Streptophyta</taxon>
        <taxon>Embryophyta</taxon>
        <taxon>Tracheophyta</taxon>
        <taxon>Spermatophyta</taxon>
        <taxon>Magnoliopsida</taxon>
        <taxon>eudicotyledons</taxon>
        <taxon>Gunneridae</taxon>
        <taxon>Pentapetalae</taxon>
        <taxon>rosids</taxon>
        <taxon>malvids</taxon>
        <taxon>Sapindales</taxon>
        <taxon>Sapindaceae</taxon>
        <taxon>Hippocastanoideae</taxon>
        <taxon>Acereae</taxon>
        <taxon>Dipteronia</taxon>
    </lineage>
</organism>
<dbReference type="InterPro" id="IPR052929">
    <property type="entry name" value="RNase_H-like_EbsB-rel"/>
</dbReference>
<evidence type="ECO:0000313" key="2">
    <source>
        <dbReference type="EMBL" id="KAK2651962.1"/>
    </source>
</evidence>
<protein>
    <recommendedName>
        <fullName evidence="1">Reverse transcriptase zinc-binding domain-containing protein</fullName>
    </recommendedName>
</protein>